<dbReference type="FunFam" id="3.40.50.300:FF:001647">
    <property type="entry name" value="Extra-large guanine nucleotide-binding protein 1"/>
    <property type="match status" value="1"/>
</dbReference>
<dbReference type="GO" id="GO:0004672">
    <property type="term" value="F:protein kinase activity"/>
    <property type="evidence" value="ECO:0007669"/>
    <property type="project" value="InterPro"/>
</dbReference>
<dbReference type="GO" id="GO:0005634">
    <property type="term" value="C:nucleus"/>
    <property type="evidence" value="ECO:0007669"/>
    <property type="project" value="UniProtKB-SubCell"/>
</dbReference>
<organism evidence="18 19">
    <name type="scientific">Panicum virgatum</name>
    <name type="common">Blackwell switchgrass</name>
    <dbReference type="NCBI Taxonomy" id="38727"/>
    <lineage>
        <taxon>Eukaryota</taxon>
        <taxon>Viridiplantae</taxon>
        <taxon>Streptophyta</taxon>
        <taxon>Embryophyta</taxon>
        <taxon>Tracheophyta</taxon>
        <taxon>Spermatophyta</taxon>
        <taxon>Magnoliopsida</taxon>
        <taxon>Liliopsida</taxon>
        <taxon>Poales</taxon>
        <taxon>Poaceae</taxon>
        <taxon>PACMAD clade</taxon>
        <taxon>Panicoideae</taxon>
        <taxon>Panicodae</taxon>
        <taxon>Paniceae</taxon>
        <taxon>Panicinae</taxon>
        <taxon>Panicum</taxon>
        <taxon>Panicum sect. Hiantes</taxon>
    </lineage>
</organism>
<dbReference type="PANTHER" id="PTHR45707">
    <property type="entry name" value="C2 CALCIUM/LIPID-BINDING PLANT PHOSPHORIBOSYLTRANSFERASE FAMILY PROTEIN"/>
    <property type="match status" value="1"/>
</dbReference>
<dbReference type="Pfam" id="PF00503">
    <property type="entry name" value="G-alpha"/>
    <property type="match status" value="1"/>
</dbReference>
<evidence type="ECO:0000313" key="18">
    <source>
        <dbReference type="EMBL" id="KAG2621825.1"/>
    </source>
</evidence>
<comment type="subcellular location">
    <subcellularLocation>
        <location evidence="1">Nucleus</location>
    </subcellularLocation>
</comment>
<keyword evidence="8" id="KW-0106">Calcium</keyword>
<evidence type="ECO:0000256" key="8">
    <source>
        <dbReference type="ARBA" id="ARBA00022837"/>
    </source>
</evidence>
<dbReference type="EMBL" id="CM029042">
    <property type="protein sequence ID" value="KAG2621825.1"/>
    <property type="molecule type" value="Genomic_DNA"/>
</dbReference>
<reference evidence="18" key="1">
    <citation type="submission" date="2020-05" db="EMBL/GenBank/DDBJ databases">
        <title>WGS assembly of Panicum virgatum.</title>
        <authorList>
            <person name="Lovell J.T."/>
            <person name="Jenkins J."/>
            <person name="Shu S."/>
            <person name="Juenger T.E."/>
            <person name="Schmutz J."/>
        </authorList>
    </citation>
    <scope>NUCLEOTIDE SEQUENCE</scope>
    <source>
        <strain evidence="18">AP13</strain>
    </source>
</reference>
<evidence type="ECO:0000256" key="7">
    <source>
        <dbReference type="ARBA" id="ARBA00022833"/>
    </source>
</evidence>
<evidence type="ECO:0000313" key="19">
    <source>
        <dbReference type="Proteomes" id="UP000823388"/>
    </source>
</evidence>
<keyword evidence="14" id="KW-0460">Magnesium</keyword>
<dbReference type="SUPFAM" id="SSF56112">
    <property type="entry name" value="Protein kinase-like (PK-like)"/>
    <property type="match status" value="1"/>
</dbReference>
<dbReference type="GO" id="GO:0003924">
    <property type="term" value="F:GTPase activity"/>
    <property type="evidence" value="ECO:0007669"/>
    <property type="project" value="InterPro"/>
</dbReference>
<dbReference type="FunFam" id="1.10.510.10:FF:000870">
    <property type="entry name" value="OSJNBa0016N04.16-like protein"/>
    <property type="match status" value="1"/>
</dbReference>
<keyword evidence="7" id="KW-0862">Zinc</keyword>
<evidence type="ECO:0000256" key="1">
    <source>
        <dbReference type="ARBA" id="ARBA00004123"/>
    </source>
</evidence>
<dbReference type="InterPro" id="IPR027417">
    <property type="entry name" value="P-loop_NTPase"/>
</dbReference>
<feature type="binding site" evidence="15">
    <location>
        <position position="66"/>
    </location>
    <ligand>
        <name>ATP</name>
        <dbReference type="ChEBI" id="CHEBI:30616"/>
    </ligand>
</feature>
<dbReference type="InterPro" id="IPR008271">
    <property type="entry name" value="Ser/Thr_kinase_AS"/>
</dbReference>
<dbReference type="EMBL" id="CM029042">
    <property type="protein sequence ID" value="KAG2621823.1"/>
    <property type="molecule type" value="Genomic_DNA"/>
</dbReference>
<dbReference type="EMBL" id="CM029042">
    <property type="protein sequence ID" value="KAG2621822.1"/>
    <property type="molecule type" value="Genomic_DNA"/>
</dbReference>
<evidence type="ECO:0000256" key="2">
    <source>
        <dbReference type="ARBA" id="ARBA00022679"/>
    </source>
</evidence>
<dbReference type="InterPro" id="IPR000719">
    <property type="entry name" value="Prot_kinase_dom"/>
</dbReference>
<evidence type="ECO:0000256" key="10">
    <source>
        <dbReference type="ARBA" id="ARBA00023134"/>
    </source>
</evidence>
<dbReference type="SMART" id="SM00220">
    <property type="entry name" value="S_TKc"/>
    <property type="match status" value="1"/>
</dbReference>
<dbReference type="PROSITE" id="PS00108">
    <property type="entry name" value="PROTEIN_KINASE_ST"/>
    <property type="match status" value="1"/>
</dbReference>
<keyword evidence="3 14" id="KW-0479">Metal-binding</keyword>
<dbReference type="FunFam" id="1.10.400.10:FF:000005">
    <property type="entry name" value="Extra-large guanine nucleotide-binding protein 3"/>
    <property type="match status" value="1"/>
</dbReference>
<dbReference type="InterPro" id="IPR001019">
    <property type="entry name" value="Gprotein_alpha_su"/>
</dbReference>
<feature type="binding site" evidence="14">
    <location>
        <position position="648"/>
    </location>
    <ligand>
        <name>Mg(2+)</name>
        <dbReference type="ChEBI" id="CHEBI:18420"/>
    </ligand>
</feature>
<keyword evidence="6" id="KW-0418">Kinase</keyword>
<evidence type="ECO:0000256" key="9">
    <source>
        <dbReference type="ARBA" id="ARBA00022840"/>
    </source>
</evidence>
<evidence type="ECO:0000256" key="12">
    <source>
        <dbReference type="ARBA" id="ARBA00023242"/>
    </source>
</evidence>
<dbReference type="GO" id="GO:0031683">
    <property type="term" value="F:G-protein beta/gamma-subunit complex binding"/>
    <property type="evidence" value="ECO:0007669"/>
    <property type="project" value="InterPro"/>
</dbReference>
<dbReference type="PANTHER" id="PTHR45707:SF71">
    <property type="entry name" value="PROTEIN KINASE DOMAIN-CONTAINING PROTEIN"/>
    <property type="match status" value="1"/>
</dbReference>
<dbReference type="GO" id="GO:0005524">
    <property type="term" value="F:ATP binding"/>
    <property type="evidence" value="ECO:0007669"/>
    <property type="project" value="UniProtKB-UniRule"/>
</dbReference>
<dbReference type="InterPro" id="IPR011011">
    <property type="entry name" value="Znf_FYVE_PHD"/>
</dbReference>
<feature type="region of interest" description="Disordered" evidence="16">
    <location>
        <begin position="343"/>
        <end position="373"/>
    </location>
</feature>
<feature type="compositionally biased region" description="Acidic residues" evidence="16">
    <location>
        <begin position="395"/>
        <end position="410"/>
    </location>
</feature>
<dbReference type="InterPro" id="IPR011025">
    <property type="entry name" value="GproteinA_insert"/>
</dbReference>
<evidence type="ECO:0000256" key="14">
    <source>
        <dbReference type="PIRSR" id="PIRSR601019-2"/>
    </source>
</evidence>
<dbReference type="InterPro" id="IPR011009">
    <property type="entry name" value="Kinase-like_dom_sf"/>
</dbReference>
<dbReference type="GO" id="GO:0007186">
    <property type="term" value="P:G protein-coupled receptor signaling pathway"/>
    <property type="evidence" value="ECO:0007669"/>
    <property type="project" value="InterPro"/>
</dbReference>
<keyword evidence="2" id="KW-0808">Transferase</keyword>
<dbReference type="Gene3D" id="1.10.400.10">
    <property type="entry name" value="GI Alpha 1, domain 2-like"/>
    <property type="match status" value="1"/>
</dbReference>
<dbReference type="SUPFAM" id="SSF47895">
    <property type="entry name" value="Transducin (alpha subunit), insertion domain"/>
    <property type="match status" value="1"/>
</dbReference>
<comment type="similarity">
    <text evidence="13">Belongs to the G-alpha family. XLG subfamily.</text>
</comment>
<feature type="binding site" evidence="14">
    <location>
        <position position="820"/>
    </location>
    <ligand>
        <name>Mg(2+)</name>
        <dbReference type="ChEBI" id="CHEBI:18420"/>
    </ligand>
</feature>
<evidence type="ECO:0000256" key="11">
    <source>
        <dbReference type="ARBA" id="ARBA00023224"/>
    </source>
</evidence>
<dbReference type="SUPFAM" id="SSF52540">
    <property type="entry name" value="P-loop containing nucleoside triphosphate hydrolases"/>
    <property type="match status" value="1"/>
</dbReference>
<dbReference type="EMBL" id="CM029042">
    <property type="protein sequence ID" value="KAG2621824.1"/>
    <property type="molecule type" value="Genomic_DNA"/>
</dbReference>
<sequence length="1049" mass="117644">MDDEPGRHNKQESILHNQRLNLQGLSLKYLREITNDFSDERLLGQGGFGRVYKGVLANGDTIAVKKLTWTMSGLQDKQYENEARHLMRLKHQNIVQLVGYCSETEKELVLHNGKYVYAEKSERLLCLEYLPNGSLCKHLSDASSGLDWDTRYKIIRGICYGLHYLHEEWQASTPIIHMDLKPANILLDDDMVPKIADFGLSRVFGELQTRTITKNQYGTLGYMSPEYLIKGIITKKLDIFSLGVIIIEITTGDKHYPDNVETSSEEFIGLVLTKWKIRVEKVQGYTSREFDCQQIRRCIEIGLLCVKIDRAERPTTRQIIEMLTEGGAECSSKREGIKFTNHAAAHHSAELPPSSPSDDEGDGDGGAPALPPKPRHLAAVTFAETSGSLLHSSDDEGEYEEEEEEEDNAAAEEARPRAAAGQSSGSLSPAHWRGGRSRGCYRCGKGGGFWGRDKESCLACGARHCAGCVLRAMGSMPEGRKCLDCIGRPVAESRRDALGRGSRVLRRLLSAAEEGHKPHCIISANLNVGGSLAQKASNGNTGILINGREITKSELQMLKLAGVQCAGKPHFWVNADGTYQEEGQKTVKGKIWDKPIVKLLSPVLSLPTPNKATNQCGEEAVHMVNRAIPDYLEQRTIQKLLLVGSGASTILKQAKFLYKSKPFLVDEREDLKLVIQSNIYNYLVILLEGRERFEDEALADRRRNSQHDPSSSGRCESGFSDEVTEYSLIPRLKAFSDWILKAMALGNLEDIFPAASREYAPLVEELWKDHAIQATYKRRSELPFLPPAANYFLDKAVDISRTEYELSDIDILYADGITSSDGLASTEFSFPQMSLGGQGADEPDPQDTLLRYQLIRINNRGLHENCKWLQMFDDVRLVIFCVAANDYDEYYEDANGTIVNKMIESRQLFESIALHPTFEQMDFLLLLTKFDLLEQKINSYPLTSCDWFDDFTSLISRNLLNDSSRSTRSSQTGATLAQMAAHYMATKFKRLFGSLTGRKLYVSYVNALDQESVRSAIRYGREIIKWEEEKPVFGASETVYSEEPSTFTH</sequence>
<dbReference type="InterPro" id="IPR017441">
    <property type="entry name" value="Protein_kinase_ATP_BS"/>
</dbReference>
<evidence type="ECO:0000256" key="15">
    <source>
        <dbReference type="PROSITE-ProRule" id="PRU10141"/>
    </source>
</evidence>
<proteinExistence type="inferred from homology"/>
<keyword evidence="19" id="KW-1185">Reference proteome</keyword>
<feature type="region of interest" description="Disordered" evidence="16">
    <location>
        <begin position="387"/>
        <end position="436"/>
    </location>
</feature>
<dbReference type="GO" id="GO:0005525">
    <property type="term" value="F:GTP binding"/>
    <property type="evidence" value="ECO:0007669"/>
    <property type="project" value="UniProtKB-KW"/>
</dbReference>
<dbReference type="Gene3D" id="3.30.200.20">
    <property type="entry name" value="Phosphorylase Kinase, domain 1"/>
    <property type="match status" value="1"/>
</dbReference>
<evidence type="ECO:0000256" key="3">
    <source>
        <dbReference type="ARBA" id="ARBA00022723"/>
    </source>
</evidence>
<keyword evidence="5" id="KW-0863">Zinc-finger</keyword>
<dbReference type="PROSITE" id="PS50011">
    <property type="entry name" value="PROTEIN_KINASE_DOM"/>
    <property type="match status" value="1"/>
</dbReference>
<evidence type="ECO:0000256" key="16">
    <source>
        <dbReference type="SAM" id="MobiDB-lite"/>
    </source>
</evidence>
<dbReference type="PROSITE" id="PS51882">
    <property type="entry name" value="G_ALPHA"/>
    <property type="match status" value="1"/>
</dbReference>
<keyword evidence="11" id="KW-0807">Transducer</keyword>
<dbReference type="SUPFAM" id="SSF57903">
    <property type="entry name" value="FYVE/PHD zinc finger"/>
    <property type="match status" value="1"/>
</dbReference>
<dbReference type="GO" id="GO:0008270">
    <property type="term" value="F:zinc ion binding"/>
    <property type="evidence" value="ECO:0007669"/>
    <property type="project" value="UniProtKB-KW"/>
</dbReference>
<gene>
    <name evidence="18" type="ORF">PVAP13_3NG307606</name>
</gene>
<dbReference type="FunFam" id="3.30.200.20:FF:000465">
    <property type="entry name" value="Cysteine-rich receptor-like protein kinase 6"/>
    <property type="match status" value="1"/>
</dbReference>
<evidence type="ECO:0000256" key="5">
    <source>
        <dbReference type="ARBA" id="ARBA00022771"/>
    </source>
</evidence>
<evidence type="ECO:0000256" key="13">
    <source>
        <dbReference type="ARBA" id="ARBA00060880"/>
    </source>
</evidence>
<dbReference type="PROSITE" id="PS00107">
    <property type="entry name" value="PROTEIN_KINASE_ATP"/>
    <property type="match status" value="1"/>
</dbReference>
<feature type="domain" description="Protein kinase" evidence="17">
    <location>
        <begin position="37"/>
        <end position="325"/>
    </location>
</feature>
<keyword evidence="10" id="KW-0342">GTP-binding</keyword>
<dbReference type="Proteomes" id="UP000823388">
    <property type="component" value="Chromosome 3N"/>
</dbReference>
<evidence type="ECO:0000259" key="17">
    <source>
        <dbReference type="PROSITE" id="PS50011"/>
    </source>
</evidence>
<dbReference type="SMART" id="SM00275">
    <property type="entry name" value="G_alpha"/>
    <property type="match status" value="1"/>
</dbReference>
<dbReference type="Gene3D" id="1.10.510.10">
    <property type="entry name" value="Transferase(Phosphotransferase) domain 1"/>
    <property type="match status" value="1"/>
</dbReference>
<accession>A0A8T0UIK4</accession>
<dbReference type="Pfam" id="PF00069">
    <property type="entry name" value="Pkinase"/>
    <property type="match status" value="1"/>
</dbReference>
<dbReference type="AlphaFoldDB" id="A0A8T0UIK4"/>
<name>A0A8T0UIK4_PANVG</name>
<dbReference type="Gene3D" id="3.40.50.300">
    <property type="entry name" value="P-loop containing nucleotide triphosphate hydrolases"/>
    <property type="match status" value="1"/>
</dbReference>
<keyword evidence="12" id="KW-0539">Nucleus</keyword>
<evidence type="ECO:0000256" key="6">
    <source>
        <dbReference type="ARBA" id="ARBA00022777"/>
    </source>
</evidence>
<keyword evidence="4 15" id="KW-0547">Nucleotide-binding</keyword>
<evidence type="ECO:0000256" key="4">
    <source>
        <dbReference type="ARBA" id="ARBA00022741"/>
    </source>
</evidence>
<keyword evidence="9 15" id="KW-0067">ATP-binding</keyword>
<protein>
    <recommendedName>
        <fullName evidence="17">Protein kinase domain-containing protein</fullName>
    </recommendedName>
</protein>
<comment type="caution">
    <text evidence="18">The sequence shown here is derived from an EMBL/GenBank/DDBJ whole genome shotgun (WGS) entry which is preliminary data.</text>
</comment>